<evidence type="ECO:0000256" key="5">
    <source>
        <dbReference type="PROSITE-ProRule" id="PRU00205"/>
    </source>
</evidence>
<feature type="transmembrane region" description="Helical" evidence="7">
    <location>
        <begin position="41"/>
        <end position="63"/>
    </location>
</feature>
<feature type="transmembrane region" description="Helical" evidence="7">
    <location>
        <begin position="83"/>
        <end position="100"/>
    </location>
</feature>
<dbReference type="GO" id="GO:0005886">
    <property type="term" value="C:plasma membrane"/>
    <property type="evidence" value="ECO:0007669"/>
    <property type="project" value="TreeGrafter"/>
</dbReference>
<keyword evidence="10" id="KW-1185">Reference proteome</keyword>
<feature type="transmembrane region" description="Helical" evidence="7">
    <location>
        <begin position="6"/>
        <end position="29"/>
    </location>
</feature>
<evidence type="ECO:0000256" key="4">
    <source>
        <dbReference type="ARBA" id="ARBA00023136"/>
    </source>
</evidence>
<organism evidence="9 10">
    <name type="scientific">Diploscapter pachys</name>
    <dbReference type="NCBI Taxonomy" id="2018661"/>
    <lineage>
        <taxon>Eukaryota</taxon>
        <taxon>Metazoa</taxon>
        <taxon>Ecdysozoa</taxon>
        <taxon>Nematoda</taxon>
        <taxon>Chromadorea</taxon>
        <taxon>Rhabditida</taxon>
        <taxon>Rhabditina</taxon>
        <taxon>Rhabditomorpha</taxon>
        <taxon>Rhabditoidea</taxon>
        <taxon>Rhabditidae</taxon>
        <taxon>Diploscapter</taxon>
    </lineage>
</organism>
<comment type="caution">
    <text evidence="9">The sequence shown here is derived from an EMBL/GenBank/DDBJ whole genome shotgun (WGS) entry which is preliminary data.</text>
</comment>
<dbReference type="GO" id="GO:0071709">
    <property type="term" value="P:membrane assembly"/>
    <property type="evidence" value="ECO:0007669"/>
    <property type="project" value="TreeGrafter"/>
</dbReference>
<accession>A0A2A2KY08</accession>
<dbReference type="GO" id="GO:0097035">
    <property type="term" value="P:regulation of membrane lipid distribution"/>
    <property type="evidence" value="ECO:0007669"/>
    <property type="project" value="TreeGrafter"/>
</dbReference>
<name>A0A2A2KY08_9BILA</name>
<feature type="domain" description="TLC" evidence="8">
    <location>
        <begin position="36"/>
        <end position="217"/>
    </location>
</feature>
<evidence type="ECO:0000259" key="8">
    <source>
        <dbReference type="PROSITE" id="PS50922"/>
    </source>
</evidence>
<feature type="transmembrane region" description="Helical" evidence="7">
    <location>
        <begin position="112"/>
        <end position="140"/>
    </location>
</feature>
<dbReference type="AlphaFoldDB" id="A0A2A2KY08"/>
<dbReference type="EMBL" id="LIAE01007499">
    <property type="protein sequence ID" value="PAV78881.1"/>
    <property type="molecule type" value="Genomic_DNA"/>
</dbReference>
<evidence type="ECO:0000313" key="9">
    <source>
        <dbReference type="EMBL" id="PAV78881.1"/>
    </source>
</evidence>
<evidence type="ECO:0000256" key="1">
    <source>
        <dbReference type="ARBA" id="ARBA00004141"/>
    </source>
</evidence>
<dbReference type="OrthoDB" id="10266980at2759"/>
<dbReference type="Pfam" id="PF03798">
    <property type="entry name" value="TRAM_LAG1_CLN8"/>
    <property type="match status" value="1"/>
</dbReference>
<dbReference type="PROSITE" id="PS50922">
    <property type="entry name" value="TLC"/>
    <property type="match status" value="1"/>
</dbReference>
<gene>
    <name evidence="9" type="ORF">WR25_06954</name>
</gene>
<dbReference type="InterPro" id="IPR050846">
    <property type="entry name" value="TLCD"/>
</dbReference>
<keyword evidence="3 7" id="KW-1133">Transmembrane helix</keyword>
<keyword evidence="4 5" id="KW-0472">Membrane</keyword>
<evidence type="ECO:0000256" key="7">
    <source>
        <dbReference type="SAM" id="Phobius"/>
    </source>
</evidence>
<evidence type="ECO:0000256" key="6">
    <source>
        <dbReference type="SAM" id="MobiDB-lite"/>
    </source>
</evidence>
<comment type="subcellular location">
    <subcellularLocation>
        <location evidence="1">Membrane</location>
        <topology evidence="1">Multi-pass membrane protein</topology>
    </subcellularLocation>
</comment>
<dbReference type="PANTHER" id="PTHR13439">
    <property type="entry name" value="CT120 PROTEIN"/>
    <property type="match status" value="1"/>
</dbReference>
<keyword evidence="2 5" id="KW-0812">Transmembrane</keyword>
<proteinExistence type="predicted"/>
<evidence type="ECO:0000256" key="2">
    <source>
        <dbReference type="ARBA" id="ARBA00022692"/>
    </source>
</evidence>
<protein>
    <recommendedName>
        <fullName evidence="8">TLC domain-containing protein</fullName>
    </recommendedName>
</protein>
<evidence type="ECO:0000313" key="10">
    <source>
        <dbReference type="Proteomes" id="UP000218231"/>
    </source>
</evidence>
<sequence length="278" mass="31953">MLRFVFLVGVAVCLRIEYLIGFWLLSHFAPSDWSYNKKRIFAVRIVSFTHALVSSIACVTSLIKDHNYTKEPYDYYARDGQYVLLFSMGYFIYDLFDMFIHDELPNSKEYIIHHSLVITTFSIIMVTGRLMGLAMIGLLVEVQTVFLHLRTMIRLCTNVKKGNVYYDALINANMICLFLFRHLPAIFLLFYLLVLDHKVPLLLKAFLVAGLTFLEYHNTHLTISMAQSDGFFGHEPQPLDEDNVDPLGSVKKTSKENTESLRRAAELEGISKLMSKEA</sequence>
<dbReference type="PANTHER" id="PTHR13439:SF19">
    <property type="entry name" value="TLC DOMAIN-CONTAINING PROTEIN"/>
    <property type="match status" value="1"/>
</dbReference>
<reference evidence="9 10" key="1">
    <citation type="journal article" date="2017" name="Curr. Biol.">
        <title>Genome architecture and evolution of a unichromosomal asexual nematode.</title>
        <authorList>
            <person name="Fradin H."/>
            <person name="Zegar C."/>
            <person name="Gutwein M."/>
            <person name="Lucas J."/>
            <person name="Kovtun M."/>
            <person name="Corcoran D."/>
            <person name="Baugh L.R."/>
            <person name="Kiontke K."/>
            <person name="Gunsalus K."/>
            <person name="Fitch D.H."/>
            <person name="Piano F."/>
        </authorList>
    </citation>
    <scope>NUCLEOTIDE SEQUENCE [LARGE SCALE GENOMIC DNA]</scope>
    <source>
        <strain evidence="9">PF1309</strain>
    </source>
</reference>
<dbReference type="InterPro" id="IPR006634">
    <property type="entry name" value="TLC-dom"/>
</dbReference>
<evidence type="ECO:0000256" key="3">
    <source>
        <dbReference type="ARBA" id="ARBA00022989"/>
    </source>
</evidence>
<dbReference type="GO" id="GO:0007009">
    <property type="term" value="P:plasma membrane organization"/>
    <property type="evidence" value="ECO:0007669"/>
    <property type="project" value="TreeGrafter"/>
</dbReference>
<dbReference type="SMART" id="SM00724">
    <property type="entry name" value="TLC"/>
    <property type="match status" value="1"/>
</dbReference>
<dbReference type="Proteomes" id="UP000218231">
    <property type="component" value="Unassembled WGS sequence"/>
</dbReference>
<feature type="transmembrane region" description="Helical" evidence="7">
    <location>
        <begin position="168"/>
        <end position="194"/>
    </location>
</feature>
<feature type="region of interest" description="Disordered" evidence="6">
    <location>
        <begin position="240"/>
        <end position="261"/>
    </location>
</feature>
<dbReference type="GO" id="GO:0055091">
    <property type="term" value="P:phospholipid homeostasis"/>
    <property type="evidence" value="ECO:0007669"/>
    <property type="project" value="TreeGrafter"/>
</dbReference>
<dbReference type="STRING" id="2018661.A0A2A2KY08"/>